<name>A0AAD6S4U4_9AGAR</name>
<protein>
    <submittedName>
        <fullName evidence="2">Uncharacterized protein</fullName>
    </submittedName>
</protein>
<feature type="region of interest" description="Disordered" evidence="1">
    <location>
        <begin position="399"/>
        <end position="469"/>
    </location>
</feature>
<gene>
    <name evidence="2" type="ORF">C8F04DRAFT_1196547</name>
</gene>
<reference evidence="2" key="1">
    <citation type="submission" date="2023-03" db="EMBL/GenBank/DDBJ databases">
        <title>Massive genome expansion in bonnet fungi (Mycena s.s.) driven by repeated elements and novel gene families across ecological guilds.</title>
        <authorList>
            <consortium name="Lawrence Berkeley National Laboratory"/>
            <person name="Harder C.B."/>
            <person name="Miyauchi S."/>
            <person name="Viragh M."/>
            <person name="Kuo A."/>
            <person name="Thoen E."/>
            <person name="Andreopoulos B."/>
            <person name="Lu D."/>
            <person name="Skrede I."/>
            <person name="Drula E."/>
            <person name="Henrissat B."/>
            <person name="Morin E."/>
            <person name="Kohler A."/>
            <person name="Barry K."/>
            <person name="LaButti K."/>
            <person name="Morin E."/>
            <person name="Salamov A."/>
            <person name="Lipzen A."/>
            <person name="Mereny Z."/>
            <person name="Hegedus B."/>
            <person name="Baldrian P."/>
            <person name="Stursova M."/>
            <person name="Weitz H."/>
            <person name="Taylor A."/>
            <person name="Grigoriev I.V."/>
            <person name="Nagy L.G."/>
            <person name="Martin F."/>
            <person name="Kauserud H."/>
        </authorList>
    </citation>
    <scope>NUCLEOTIDE SEQUENCE</scope>
    <source>
        <strain evidence="2">CBHHK200</strain>
    </source>
</reference>
<accession>A0AAD6S4U4</accession>
<feature type="compositionally biased region" description="Polar residues" evidence="1">
    <location>
        <begin position="432"/>
        <end position="458"/>
    </location>
</feature>
<evidence type="ECO:0000256" key="1">
    <source>
        <dbReference type="SAM" id="MobiDB-lite"/>
    </source>
</evidence>
<evidence type="ECO:0000313" key="3">
    <source>
        <dbReference type="Proteomes" id="UP001218188"/>
    </source>
</evidence>
<organism evidence="2 3">
    <name type="scientific">Mycena alexandri</name>
    <dbReference type="NCBI Taxonomy" id="1745969"/>
    <lineage>
        <taxon>Eukaryota</taxon>
        <taxon>Fungi</taxon>
        <taxon>Dikarya</taxon>
        <taxon>Basidiomycota</taxon>
        <taxon>Agaricomycotina</taxon>
        <taxon>Agaricomycetes</taxon>
        <taxon>Agaricomycetidae</taxon>
        <taxon>Agaricales</taxon>
        <taxon>Marasmiineae</taxon>
        <taxon>Mycenaceae</taxon>
        <taxon>Mycena</taxon>
    </lineage>
</organism>
<sequence>MRWESSARTYGLDVLDGDEALVDLVRREADVARVGGAAGELVKIKREKPGPERSYLLGVNVRIIRGERALEKAEVFALKGRLDAHLLGEIMVGNQAGLGARGGVRKPVSGGGLVAFGDCAGGCEGGGGCSLSAVAGHGGALWGAKVFRIEFGEILSKDKVGWDRFFDGADVAANRVINETAASESLSANEVSERLEANPGPKATHGVEAALDLVEGVGVVLAPSVLKDVHAGEVHGRPNLNRGAEPVTLPLALDAAGCVAVNYVDSVLHGSREVGCMEASNCAGPVLVEDGGAAGMVARENHVHFAAENEGRVAFEGGMWCRFGTVADVAMRKFWTGHAAAEKPRERGGRRVRSPLAADGWRCNAKSLDGTRAGGCNANSARRPLSRYKIQPLFGFFSPNATRQTMSNSSPTASQRTSPYSSQTQSTPSAKKYSSSQTQPVSQVGPQNTQATTDQPNPDNALPVRRTCPMPFYPEPEVTDVDEHSGNAKALFYVCIPARVQGVYTDDKRARALVSGWRNGRAQSCQTYEAAQLEWAMCCRRWHGPVCKDAPAGRTRPPVTMETRIRLNPDLLPLKWALRGSSDVYISRQAAFAAAEALNLKAIHILGSSNASDLEEWQYADAE</sequence>
<dbReference type="Proteomes" id="UP001218188">
    <property type="component" value="Unassembled WGS sequence"/>
</dbReference>
<dbReference type="EMBL" id="JARJCM010000260">
    <property type="protein sequence ID" value="KAJ7020508.1"/>
    <property type="molecule type" value="Genomic_DNA"/>
</dbReference>
<evidence type="ECO:0000313" key="2">
    <source>
        <dbReference type="EMBL" id="KAJ7020508.1"/>
    </source>
</evidence>
<comment type="caution">
    <text evidence="2">The sequence shown here is derived from an EMBL/GenBank/DDBJ whole genome shotgun (WGS) entry which is preliminary data.</text>
</comment>
<feature type="compositionally biased region" description="Low complexity" evidence="1">
    <location>
        <begin position="414"/>
        <end position="429"/>
    </location>
</feature>
<feature type="compositionally biased region" description="Polar residues" evidence="1">
    <location>
        <begin position="399"/>
        <end position="413"/>
    </location>
</feature>
<keyword evidence="3" id="KW-1185">Reference proteome</keyword>
<proteinExistence type="predicted"/>
<dbReference type="AlphaFoldDB" id="A0AAD6S4U4"/>